<dbReference type="RefSeq" id="WP_144994696.1">
    <property type="nucleotide sequence ID" value="NZ_VNJK01000006.1"/>
</dbReference>
<gene>
    <name evidence="1" type="ORF">FPZ44_23800</name>
</gene>
<dbReference type="Proteomes" id="UP000318102">
    <property type="component" value="Unassembled WGS sequence"/>
</dbReference>
<sequence>MTKKERTEMLRVERSKLLREINEALPEFRATKISNIESRRIFIEGGIFPASYDRDEKKLYIWGRSSRSSGGVMSVEELIKLENAFRLWDAETVIEDAN</sequence>
<proteinExistence type="predicted"/>
<dbReference type="EMBL" id="VNJK01000006">
    <property type="protein sequence ID" value="TVX85977.1"/>
    <property type="molecule type" value="Genomic_DNA"/>
</dbReference>
<accession>A0A559IE88</accession>
<comment type="caution">
    <text evidence="1">The sequence shown here is derived from an EMBL/GenBank/DDBJ whole genome shotgun (WGS) entry which is preliminary data.</text>
</comment>
<keyword evidence="2" id="KW-1185">Reference proteome</keyword>
<protein>
    <submittedName>
        <fullName evidence="1">Uncharacterized protein</fullName>
    </submittedName>
</protein>
<reference evidence="1 2" key="1">
    <citation type="submission" date="2019-07" db="EMBL/GenBank/DDBJ databases">
        <authorList>
            <person name="Kim J."/>
        </authorList>
    </citation>
    <scope>NUCLEOTIDE SEQUENCE [LARGE SCALE GENOMIC DNA]</scope>
    <source>
        <strain evidence="1 2">N4</strain>
    </source>
</reference>
<evidence type="ECO:0000313" key="2">
    <source>
        <dbReference type="Proteomes" id="UP000318102"/>
    </source>
</evidence>
<dbReference type="AlphaFoldDB" id="A0A559IE88"/>
<name>A0A559IE88_9BACL</name>
<evidence type="ECO:0000313" key="1">
    <source>
        <dbReference type="EMBL" id="TVX85977.1"/>
    </source>
</evidence>
<organism evidence="1 2">
    <name type="scientific">Paenibacillus agilis</name>
    <dbReference type="NCBI Taxonomy" id="3020863"/>
    <lineage>
        <taxon>Bacteria</taxon>
        <taxon>Bacillati</taxon>
        <taxon>Bacillota</taxon>
        <taxon>Bacilli</taxon>
        <taxon>Bacillales</taxon>
        <taxon>Paenibacillaceae</taxon>
        <taxon>Paenibacillus</taxon>
    </lineage>
</organism>